<dbReference type="RefSeq" id="WP_141147154.1">
    <property type="nucleotide sequence ID" value="NZ_VHLG01000001.1"/>
</dbReference>
<evidence type="ECO:0000313" key="2">
    <source>
        <dbReference type="Proteomes" id="UP000318801"/>
    </source>
</evidence>
<organism evidence="1 2">
    <name type="scientific">Martelella alba</name>
    <dbReference type="NCBI Taxonomy" id="2590451"/>
    <lineage>
        <taxon>Bacteria</taxon>
        <taxon>Pseudomonadati</taxon>
        <taxon>Pseudomonadota</taxon>
        <taxon>Alphaproteobacteria</taxon>
        <taxon>Hyphomicrobiales</taxon>
        <taxon>Aurantimonadaceae</taxon>
        <taxon>Martelella</taxon>
    </lineage>
</organism>
<accession>A0A506UIS8</accession>
<dbReference type="Proteomes" id="UP000318801">
    <property type="component" value="Unassembled WGS sequence"/>
</dbReference>
<keyword evidence="2" id="KW-1185">Reference proteome</keyword>
<evidence type="ECO:0000313" key="1">
    <source>
        <dbReference type="EMBL" id="TPW33216.1"/>
    </source>
</evidence>
<proteinExistence type="predicted"/>
<reference evidence="1 2" key="1">
    <citation type="submission" date="2019-06" db="EMBL/GenBank/DDBJ databases">
        <authorList>
            <person name="Li M."/>
        </authorList>
    </citation>
    <scope>NUCLEOTIDE SEQUENCE [LARGE SCALE GENOMIC DNA]</scope>
    <source>
        <strain evidence="1 2">BGMRC2036</strain>
    </source>
</reference>
<protein>
    <submittedName>
        <fullName evidence="1">Uncharacterized protein</fullName>
    </submittedName>
</protein>
<dbReference type="EMBL" id="VHLG01000001">
    <property type="protein sequence ID" value="TPW33216.1"/>
    <property type="molecule type" value="Genomic_DNA"/>
</dbReference>
<comment type="caution">
    <text evidence="1">The sequence shown here is derived from an EMBL/GenBank/DDBJ whole genome shotgun (WGS) entry which is preliminary data.</text>
</comment>
<sequence>MTTSLLDKPAVARPASALTITQREALLAIDRYRHHRKRADGSWYIGPNFYGLKTIRALERPGLVRREKHPRGSRLVLTMAGRLAKDKLEARNA</sequence>
<dbReference type="AlphaFoldDB" id="A0A506UIS8"/>
<name>A0A506UIS8_9HYPH</name>
<gene>
    <name evidence="1" type="ORF">FJU08_01230</name>
</gene>